<keyword evidence="4" id="KW-0804">Transcription</keyword>
<evidence type="ECO:0000256" key="4">
    <source>
        <dbReference type="ARBA" id="ARBA00023163"/>
    </source>
</evidence>
<dbReference type="InterPro" id="IPR051575">
    <property type="entry name" value="Myb-like_DNA-bd"/>
</dbReference>
<proteinExistence type="predicted"/>
<feature type="coiled-coil region" evidence="6">
    <location>
        <begin position="315"/>
        <end position="370"/>
    </location>
</feature>
<evidence type="ECO:0000259" key="9">
    <source>
        <dbReference type="PROSITE" id="PS51294"/>
    </source>
</evidence>
<name>A0A8B7PEC1_HYAAZ</name>
<gene>
    <name evidence="11" type="primary">LOC108679526</name>
</gene>
<sequence length="1237" mass="140661">MPLPSLSGHLPHKRMAGSSSALLPAADADVEFSELDHNCEDQKPFIGHQLNLNPEIMGGQLKLSDSEFAEDDEDDVIDDDYEGEISEEQHQEMKNLNYAYSRFDSQRSAMPLKMEIPETSSLGEIEFSGRLKNYQEFNQRNSSCTSRADSPFIPVLSSGHVSMGDSQSTHTSDFYPSGILEDGKRLLEKLSGAPDSLEKALIINQALQHRFSLSIERLEETLKRNLRRQLLLHDQEDMERLTIEDEKQMRASDSRYFLRISSFCRPYFKTKIGMPAPMNEDAKERLKLGYLDMYQTRQRPWSAKEDHKLQERVKFEAKQERIKLLQQHLNALKREMKKLSNSESFQDIELATLSAEIVKCEDDKKELQGTPVRNISVPAHLKLDWIRIAAQTSDGHRSADECQLRWQALLSPNISQKVFSEEDDIAISAAVRSYGTSKPDWQAIANQLSEPRSAFQVFRRYQFYIYPALNPPKFTPDKSNQLLKLVHNLKVGDYIPWSQVHQQMPGFTRTQLQGLWKRLNPNRRKGPFNKHEDTLFVRGLHKYGLNLQQIVQFMPQRNYEQLKDRFRRIIVPIFLSQWTHEMDRELLSLTKAVERASLSTSFWRRLASVPGFAASGKDAAMLRIRYLILKLWQEVSLSDETTMPPLFPVSITRSEEDIALFKSYFLKSDFVEMREIVDKVNAGKHIKVAMHELQKRRARLHKQHDHHMRPVIAKEKPVCVGLRINHLHMHHLHQLATKKNSFGGKNSKAIDGRRIMMRTPSALTWPEQIIMDFFMPARHISNRPVNFATDMAAVSSLQLLLKVFQLRPMAPQSCNLPALSDDYNVTEAELGLVDLTINHHTCKTGRQEDAATEYQLPCVWCSEDAVPESMPLLAPCAATVGALQSLLMHRKTLRIMANNSFVLHRFKGPELYTLGEKPRLLRSLSGAFDDYNKGRLPMPGSVGKIHVTSVMPSNLSIKNQLKRPRGARRRNGGLNNVRLKKKKKTWAKRSIIDLYKSYKTGKNLSKYQGPKGSLTPNASLTAVNTDSTDGESTAVASASTEHSNTPAISSPSYDQNYLKTYKKPDRPLKKYSLESPTKYLLPKSKLKHNEGHESSSDSEEDAAEESRLTTEEQRARSEADNLLWHRFLSIFLLPAAMSVVRPTVAQEMSVQRQYAAQQADWQGSRENNHDVDDDDASSQLSISGAATAILQEVAPIRERKRKRAASPGSGSDAAKAVKGTPPPTRSSTRLRKTPQLD</sequence>
<evidence type="ECO:0000313" key="11">
    <source>
        <dbReference type="RefSeq" id="XP_018023646.1"/>
    </source>
</evidence>
<dbReference type="InterPro" id="IPR017930">
    <property type="entry name" value="Myb_dom"/>
</dbReference>
<keyword evidence="10" id="KW-1185">Reference proteome</keyword>
<feature type="region of interest" description="Disordered" evidence="7">
    <location>
        <begin position="1003"/>
        <end position="1056"/>
    </location>
</feature>
<protein>
    <submittedName>
        <fullName evidence="11">Uncharacterized protein LOC108679526</fullName>
    </submittedName>
</protein>
<dbReference type="CDD" id="cd00167">
    <property type="entry name" value="SANT"/>
    <property type="match status" value="2"/>
</dbReference>
<keyword evidence="3" id="KW-0238">DNA-binding</keyword>
<comment type="subcellular location">
    <subcellularLocation>
        <location evidence="1">Nucleus</location>
    </subcellularLocation>
</comment>
<evidence type="ECO:0000313" key="10">
    <source>
        <dbReference type="Proteomes" id="UP000694843"/>
    </source>
</evidence>
<evidence type="ECO:0000256" key="2">
    <source>
        <dbReference type="ARBA" id="ARBA00023015"/>
    </source>
</evidence>
<keyword evidence="5" id="KW-0539">Nucleus</keyword>
<evidence type="ECO:0000256" key="1">
    <source>
        <dbReference type="ARBA" id="ARBA00004123"/>
    </source>
</evidence>
<dbReference type="GO" id="GO:0005634">
    <property type="term" value="C:nucleus"/>
    <property type="evidence" value="ECO:0007669"/>
    <property type="project" value="UniProtKB-SubCell"/>
</dbReference>
<evidence type="ECO:0000256" key="5">
    <source>
        <dbReference type="ARBA" id="ARBA00023242"/>
    </source>
</evidence>
<dbReference type="InterPro" id="IPR009057">
    <property type="entry name" value="Homeodomain-like_sf"/>
</dbReference>
<dbReference type="GO" id="GO:0019185">
    <property type="term" value="C:snRNA-activating protein complex"/>
    <property type="evidence" value="ECO:0007669"/>
    <property type="project" value="TreeGrafter"/>
</dbReference>
<feature type="domain" description="HTH myb-type" evidence="9">
    <location>
        <begin position="520"/>
        <end position="574"/>
    </location>
</feature>
<organism evidence="10 11">
    <name type="scientific">Hyalella azteca</name>
    <name type="common">Amphipod</name>
    <dbReference type="NCBI Taxonomy" id="294128"/>
    <lineage>
        <taxon>Eukaryota</taxon>
        <taxon>Metazoa</taxon>
        <taxon>Ecdysozoa</taxon>
        <taxon>Arthropoda</taxon>
        <taxon>Crustacea</taxon>
        <taxon>Multicrustacea</taxon>
        <taxon>Malacostraca</taxon>
        <taxon>Eumalacostraca</taxon>
        <taxon>Peracarida</taxon>
        <taxon>Amphipoda</taxon>
        <taxon>Senticaudata</taxon>
        <taxon>Talitrida</taxon>
        <taxon>Talitroidea</taxon>
        <taxon>Hyalellidae</taxon>
        <taxon>Hyalella</taxon>
    </lineage>
</organism>
<dbReference type="GO" id="GO:0001006">
    <property type="term" value="F:RNA polymerase III type 3 promoter sequence-specific DNA binding"/>
    <property type="evidence" value="ECO:0007669"/>
    <property type="project" value="TreeGrafter"/>
</dbReference>
<dbReference type="SUPFAM" id="SSF46689">
    <property type="entry name" value="Homeodomain-like"/>
    <property type="match status" value="3"/>
</dbReference>
<accession>A0A8B7PEC1</accession>
<reference evidence="11" key="1">
    <citation type="submission" date="2025-08" db="UniProtKB">
        <authorList>
            <consortium name="RefSeq"/>
        </authorList>
    </citation>
    <scope>IDENTIFICATION</scope>
    <source>
        <tissue evidence="11">Whole organism</tissue>
    </source>
</reference>
<dbReference type="GO" id="GO:0000978">
    <property type="term" value="F:RNA polymerase II cis-regulatory region sequence-specific DNA binding"/>
    <property type="evidence" value="ECO:0007669"/>
    <property type="project" value="TreeGrafter"/>
</dbReference>
<dbReference type="GeneID" id="108679526"/>
<dbReference type="AlphaFoldDB" id="A0A8B7PEC1"/>
<keyword evidence="6" id="KW-0175">Coiled coil</keyword>
<feature type="domain" description="Myb-like" evidence="8">
    <location>
        <begin position="520"/>
        <end position="570"/>
    </location>
</feature>
<dbReference type="PROSITE" id="PS51294">
    <property type="entry name" value="HTH_MYB"/>
    <property type="match status" value="1"/>
</dbReference>
<dbReference type="Pfam" id="PF13921">
    <property type="entry name" value="Myb_DNA-bind_6"/>
    <property type="match status" value="1"/>
</dbReference>
<dbReference type="Gene3D" id="1.10.10.60">
    <property type="entry name" value="Homeodomain-like"/>
    <property type="match status" value="1"/>
</dbReference>
<evidence type="ECO:0000259" key="8">
    <source>
        <dbReference type="PROSITE" id="PS50090"/>
    </source>
</evidence>
<feature type="compositionally biased region" description="Basic and acidic residues" evidence="7">
    <location>
        <begin position="1104"/>
        <end position="1114"/>
    </location>
</feature>
<dbReference type="GO" id="GO:0042796">
    <property type="term" value="P:snRNA transcription by RNA polymerase III"/>
    <property type="evidence" value="ECO:0007669"/>
    <property type="project" value="TreeGrafter"/>
</dbReference>
<dbReference type="SMART" id="SM00717">
    <property type="entry name" value="SANT"/>
    <property type="match status" value="4"/>
</dbReference>
<dbReference type="GO" id="GO:0042795">
    <property type="term" value="P:snRNA transcription by RNA polymerase II"/>
    <property type="evidence" value="ECO:0007669"/>
    <property type="project" value="TreeGrafter"/>
</dbReference>
<dbReference type="OrthoDB" id="6367122at2759"/>
<keyword evidence="2" id="KW-0805">Transcription regulation</keyword>
<dbReference type="InterPro" id="IPR001005">
    <property type="entry name" value="SANT/Myb"/>
</dbReference>
<evidence type="ECO:0000256" key="7">
    <source>
        <dbReference type="SAM" id="MobiDB-lite"/>
    </source>
</evidence>
<feature type="compositionally biased region" description="Basic residues" evidence="7">
    <location>
        <begin position="1228"/>
        <end position="1237"/>
    </location>
</feature>
<feature type="domain" description="Myb-like" evidence="8">
    <location>
        <begin position="411"/>
        <end position="465"/>
    </location>
</feature>
<dbReference type="Proteomes" id="UP000694843">
    <property type="component" value="Unplaced"/>
</dbReference>
<dbReference type="PANTHER" id="PTHR46621">
    <property type="entry name" value="SNRNA-ACTIVATING PROTEIN COMPLEX SUBUNIT 4"/>
    <property type="match status" value="1"/>
</dbReference>
<feature type="region of interest" description="Disordered" evidence="7">
    <location>
        <begin position="1082"/>
        <end position="1114"/>
    </location>
</feature>
<dbReference type="KEGG" id="hazt:108679526"/>
<dbReference type="RefSeq" id="XP_018023646.1">
    <property type="nucleotide sequence ID" value="XM_018168157.2"/>
</dbReference>
<dbReference type="PROSITE" id="PS50090">
    <property type="entry name" value="MYB_LIKE"/>
    <property type="match status" value="2"/>
</dbReference>
<evidence type="ECO:0000256" key="6">
    <source>
        <dbReference type="SAM" id="Coils"/>
    </source>
</evidence>
<feature type="region of interest" description="Disordered" evidence="7">
    <location>
        <begin position="1157"/>
        <end position="1237"/>
    </location>
</feature>
<evidence type="ECO:0000256" key="3">
    <source>
        <dbReference type="ARBA" id="ARBA00023125"/>
    </source>
</evidence>
<feature type="compositionally biased region" description="Polar residues" evidence="7">
    <location>
        <begin position="1014"/>
        <end position="1056"/>
    </location>
</feature>
<dbReference type="PANTHER" id="PTHR46621:SF1">
    <property type="entry name" value="SNRNA-ACTIVATING PROTEIN COMPLEX SUBUNIT 4"/>
    <property type="match status" value="1"/>
</dbReference>